<accession>A0ABW2NRF6</accession>
<gene>
    <name evidence="3" type="ORF">ACFQPF_02950</name>
</gene>
<dbReference type="RefSeq" id="WP_379746278.1">
    <property type="nucleotide sequence ID" value="NZ_JBHTCP010000004.1"/>
</dbReference>
<feature type="domain" description="DUF4395" evidence="2">
    <location>
        <begin position="11"/>
        <end position="132"/>
    </location>
</feature>
<feature type="transmembrane region" description="Helical" evidence="1">
    <location>
        <begin position="12"/>
        <end position="29"/>
    </location>
</feature>
<keyword evidence="1" id="KW-0812">Transmembrane</keyword>
<keyword evidence="1" id="KW-0472">Membrane</keyword>
<dbReference type="InterPro" id="IPR016942">
    <property type="entry name" value="UCP030042"/>
</dbReference>
<feature type="transmembrane region" description="Helical" evidence="1">
    <location>
        <begin position="79"/>
        <end position="99"/>
    </location>
</feature>
<organism evidence="3 4">
    <name type="scientific">Fictibacillus iocasae</name>
    <dbReference type="NCBI Taxonomy" id="2715437"/>
    <lineage>
        <taxon>Bacteria</taxon>
        <taxon>Bacillati</taxon>
        <taxon>Bacillota</taxon>
        <taxon>Bacilli</taxon>
        <taxon>Bacillales</taxon>
        <taxon>Fictibacillaceae</taxon>
        <taxon>Fictibacillus</taxon>
    </lineage>
</organism>
<protein>
    <submittedName>
        <fullName evidence="3">DUF4395 domain-containing protein</fullName>
    </submittedName>
</protein>
<dbReference type="Pfam" id="PF14340">
    <property type="entry name" value="DUF4395"/>
    <property type="match status" value="1"/>
</dbReference>
<evidence type="ECO:0000313" key="4">
    <source>
        <dbReference type="Proteomes" id="UP001596549"/>
    </source>
</evidence>
<comment type="caution">
    <text evidence="3">The sequence shown here is derived from an EMBL/GenBank/DDBJ whole genome shotgun (WGS) entry which is preliminary data.</text>
</comment>
<proteinExistence type="predicted"/>
<dbReference type="InterPro" id="IPR025508">
    <property type="entry name" value="DUF4395"/>
</dbReference>
<dbReference type="PIRSF" id="PIRSF030042">
    <property type="entry name" value="UCP030042"/>
    <property type="match status" value="1"/>
</dbReference>
<feature type="transmembrane region" description="Helical" evidence="1">
    <location>
        <begin position="35"/>
        <end position="58"/>
    </location>
</feature>
<dbReference type="Proteomes" id="UP001596549">
    <property type="component" value="Unassembled WGS sequence"/>
</dbReference>
<keyword evidence="1" id="KW-1133">Transmembrane helix</keyword>
<reference evidence="4" key="1">
    <citation type="journal article" date="2019" name="Int. J. Syst. Evol. Microbiol.">
        <title>The Global Catalogue of Microorganisms (GCM) 10K type strain sequencing project: providing services to taxonomists for standard genome sequencing and annotation.</title>
        <authorList>
            <consortium name="The Broad Institute Genomics Platform"/>
            <consortium name="The Broad Institute Genome Sequencing Center for Infectious Disease"/>
            <person name="Wu L."/>
            <person name="Ma J."/>
        </authorList>
    </citation>
    <scope>NUCLEOTIDE SEQUENCE [LARGE SCALE GENOMIC DNA]</scope>
    <source>
        <strain evidence="4">NBRC 106396</strain>
    </source>
</reference>
<name>A0ABW2NRF6_9BACL</name>
<evidence type="ECO:0000259" key="2">
    <source>
        <dbReference type="Pfam" id="PF14340"/>
    </source>
</evidence>
<evidence type="ECO:0000256" key="1">
    <source>
        <dbReference type="SAM" id="Phobius"/>
    </source>
</evidence>
<sequence length="145" mass="16361">MKQITRTIAKPLIQSNQLFILLSVLAAWLSEQYVILLLPLAAGLLAVLTGYNLVIALFKPFLKKPISSYDQEDYDQQQFNQWIAVSCIGLAFICFFSGWMTAGFIFSGMVVAASTAALAGFCIGCFIRFQWHQYQYRRKNTASEQ</sequence>
<evidence type="ECO:0000313" key="3">
    <source>
        <dbReference type="EMBL" id="MFC7370629.1"/>
    </source>
</evidence>
<feature type="transmembrane region" description="Helical" evidence="1">
    <location>
        <begin position="105"/>
        <end position="129"/>
    </location>
</feature>
<dbReference type="EMBL" id="JBHTCP010000004">
    <property type="protein sequence ID" value="MFC7370629.1"/>
    <property type="molecule type" value="Genomic_DNA"/>
</dbReference>
<keyword evidence="4" id="KW-1185">Reference proteome</keyword>